<dbReference type="Proteomes" id="UP001373714">
    <property type="component" value="Unassembled WGS sequence"/>
</dbReference>
<reference evidence="1 2" key="1">
    <citation type="submission" date="2019-10" db="EMBL/GenBank/DDBJ databases">
        <authorList>
            <person name="Palmer J.M."/>
        </authorList>
    </citation>
    <scope>NUCLEOTIDE SEQUENCE [LARGE SCALE GENOMIC DNA]</scope>
    <source>
        <strain evidence="1 2">TWF730</strain>
    </source>
</reference>
<proteinExistence type="predicted"/>
<dbReference type="AlphaFoldDB" id="A0AAV9VDZ9"/>
<evidence type="ECO:0000313" key="2">
    <source>
        <dbReference type="Proteomes" id="UP001373714"/>
    </source>
</evidence>
<name>A0AAV9VDZ9_9PEZI</name>
<sequence length="276" mass="32072">MSLTNMWFAPPTDTSESAYIHPPPPNNRPHPILPPELHFKILEETHWTSHPTLSKTCKLWHHFLKTSPTIQNSHYEPPLESLYFKGRARPQFHNVLAHIQTFARKEGGTFHIRKIHLNAPRDKWGRYKQKGSEEWVTPKIRLAEFDYDFFKDEPIMCYTDEGGDKVPLMVTETSYTPENAPEASGKPASAKWPGQENICETVRFDENVTVGDHITQLSLIIESEEEKVEQQRLFHQPGNESNVVWLSVYETVKHMVWLRFALRAVRYEIEPESLSS</sequence>
<dbReference type="EMBL" id="JAVHNS010000003">
    <property type="protein sequence ID" value="KAK6360192.1"/>
    <property type="molecule type" value="Genomic_DNA"/>
</dbReference>
<protein>
    <recommendedName>
        <fullName evidence="3">F-box domain-containing protein</fullName>
    </recommendedName>
</protein>
<keyword evidence="2" id="KW-1185">Reference proteome</keyword>
<dbReference type="SUPFAM" id="SSF81383">
    <property type="entry name" value="F-box domain"/>
    <property type="match status" value="1"/>
</dbReference>
<comment type="caution">
    <text evidence="1">The sequence shown here is derived from an EMBL/GenBank/DDBJ whole genome shotgun (WGS) entry which is preliminary data.</text>
</comment>
<accession>A0AAV9VDZ9</accession>
<evidence type="ECO:0008006" key="3">
    <source>
        <dbReference type="Google" id="ProtNLM"/>
    </source>
</evidence>
<dbReference type="InterPro" id="IPR036047">
    <property type="entry name" value="F-box-like_dom_sf"/>
</dbReference>
<organism evidence="1 2">
    <name type="scientific">Orbilia blumenaviensis</name>
    <dbReference type="NCBI Taxonomy" id="1796055"/>
    <lineage>
        <taxon>Eukaryota</taxon>
        <taxon>Fungi</taxon>
        <taxon>Dikarya</taxon>
        <taxon>Ascomycota</taxon>
        <taxon>Pezizomycotina</taxon>
        <taxon>Orbiliomycetes</taxon>
        <taxon>Orbiliales</taxon>
        <taxon>Orbiliaceae</taxon>
        <taxon>Orbilia</taxon>
    </lineage>
</organism>
<gene>
    <name evidence="1" type="ORF">TWF730_006343</name>
</gene>
<evidence type="ECO:0000313" key="1">
    <source>
        <dbReference type="EMBL" id="KAK6360192.1"/>
    </source>
</evidence>